<protein>
    <submittedName>
        <fullName evidence="6">LysR substrate-binding domain-containing protein</fullName>
    </submittedName>
</protein>
<evidence type="ECO:0000313" key="6">
    <source>
        <dbReference type="EMBL" id="MFC3181107.1"/>
    </source>
</evidence>
<keyword evidence="7" id="KW-1185">Reference proteome</keyword>
<name>A0ABV7J108_9RHOB</name>
<evidence type="ECO:0000256" key="4">
    <source>
        <dbReference type="ARBA" id="ARBA00023163"/>
    </source>
</evidence>
<dbReference type="PANTHER" id="PTHR30537:SF74">
    <property type="entry name" value="HTH-TYPE TRANSCRIPTIONAL REGULATOR TRPI"/>
    <property type="match status" value="1"/>
</dbReference>
<proteinExistence type="inferred from homology"/>
<gene>
    <name evidence="6" type="ORF">ACFOGH_08925</name>
</gene>
<evidence type="ECO:0000313" key="7">
    <source>
        <dbReference type="Proteomes" id="UP001595547"/>
    </source>
</evidence>
<keyword evidence="4" id="KW-0804">Transcription</keyword>
<dbReference type="Pfam" id="PF03466">
    <property type="entry name" value="LysR_substrate"/>
    <property type="match status" value="1"/>
</dbReference>
<keyword evidence="3" id="KW-0238">DNA-binding</keyword>
<dbReference type="InterPro" id="IPR036388">
    <property type="entry name" value="WH-like_DNA-bd_sf"/>
</dbReference>
<evidence type="ECO:0000256" key="1">
    <source>
        <dbReference type="ARBA" id="ARBA00009437"/>
    </source>
</evidence>
<evidence type="ECO:0000256" key="2">
    <source>
        <dbReference type="ARBA" id="ARBA00023015"/>
    </source>
</evidence>
<sequence length="301" mass="32884">MPLTLPPLNALRAFEAAARTGSYVAAAEELGVSAAAISQQIRKLEDYLGKQMFMRMNNRVVLTDAGHAIREGTAAALQMISDSTEQLVSDRSRSRLVISTIESVAEKWLISRLASYSHAHPDFRFELRVEPDPADFSRHNIDLRLGYDPVQYPEHGIVLLEQDVVLPLCSPAYLARNPAAMGMAAVPEDDLLHTSWGSNFGSHPTWHGWFVKAGLKPPSDSKGFQIGRSSLVLDLAREGLGVALGQRMMALDDLASGRLVALSEISIALGYPYCLAYPRAKSRKRHLLALANWLSAGPVLG</sequence>
<dbReference type="PRINTS" id="PR00039">
    <property type="entry name" value="HTHLYSR"/>
</dbReference>
<dbReference type="SUPFAM" id="SSF46785">
    <property type="entry name" value="Winged helix' DNA-binding domain"/>
    <property type="match status" value="1"/>
</dbReference>
<comment type="caution">
    <text evidence="6">The sequence shown here is derived from an EMBL/GenBank/DDBJ whole genome shotgun (WGS) entry which is preliminary data.</text>
</comment>
<evidence type="ECO:0000256" key="3">
    <source>
        <dbReference type="ARBA" id="ARBA00023125"/>
    </source>
</evidence>
<dbReference type="RefSeq" id="WP_380072719.1">
    <property type="nucleotide sequence ID" value="NZ_JBHRTO010000001.1"/>
</dbReference>
<feature type="domain" description="HTH lysR-type" evidence="5">
    <location>
        <begin position="6"/>
        <end position="63"/>
    </location>
</feature>
<dbReference type="SUPFAM" id="SSF53850">
    <property type="entry name" value="Periplasmic binding protein-like II"/>
    <property type="match status" value="1"/>
</dbReference>
<accession>A0ABV7J108</accession>
<keyword evidence="2" id="KW-0805">Transcription regulation</keyword>
<dbReference type="InterPro" id="IPR005119">
    <property type="entry name" value="LysR_subst-bd"/>
</dbReference>
<dbReference type="Proteomes" id="UP001595547">
    <property type="component" value="Unassembled WGS sequence"/>
</dbReference>
<dbReference type="EMBL" id="JBHRTO010000001">
    <property type="protein sequence ID" value="MFC3181107.1"/>
    <property type="molecule type" value="Genomic_DNA"/>
</dbReference>
<comment type="similarity">
    <text evidence="1">Belongs to the LysR transcriptional regulatory family.</text>
</comment>
<dbReference type="Gene3D" id="3.40.190.10">
    <property type="entry name" value="Periplasmic binding protein-like II"/>
    <property type="match status" value="2"/>
</dbReference>
<dbReference type="InterPro" id="IPR000847">
    <property type="entry name" value="LysR_HTH_N"/>
</dbReference>
<dbReference type="InterPro" id="IPR058163">
    <property type="entry name" value="LysR-type_TF_proteobact-type"/>
</dbReference>
<evidence type="ECO:0000259" key="5">
    <source>
        <dbReference type="PROSITE" id="PS50931"/>
    </source>
</evidence>
<dbReference type="Pfam" id="PF00126">
    <property type="entry name" value="HTH_1"/>
    <property type="match status" value="1"/>
</dbReference>
<dbReference type="InterPro" id="IPR036390">
    <property type="entry name" value="WH_DNA-bd_sf"/>
</dbReference>
<dbReference type="Gene3D" id="1.10.10.10">
    <property type="entry name" value="Winged helix-like DNA-binding domain superfamily/Winged helix DNA-binding domain"/>
    <property type="match status" value="1"/>
</dbReference>
<reference evidence="7" key="1">
    <citation type="journal article" date="2019" name="Int. J. Syst. Evol. Microbiol.">
        <title>The Global Catalogue of Microorganisms (GCM) 10K type strain sequencing project: providing services to taxonomists for standard genome sequencing and annotation.</title>
        <authorList>
            <consortium name="The Broad Institute Genomics Platform"/>
            <consortium name="The Broad Institute Genome Sequencing Center for Infectious Disease"/>
            <person name="Wu L."/>
            <person name="Ma J."/>
        </authorList>
    </citation>
    <scope>NUCLEOTIDE SEQUENCE [LARGE SCALE GENOMIC DNA]</scope>
    <source>
        <strain evidence="7">KCTC 52039</strain>
    </source>
</reference>
<dbReference type="PROSITE" id="PS50931">
    <property type="entry name" value="HTH_LYSR"/>
    <property type="match status" value="1"/>
</dbReference>
<organism evidence="6 7">
    <name type="scientific">Cypionkella sinensis</name>
    <dbReference type="NCBI Taxonomy" id="1756043"/>
    <lineage>
        <taxon>Bacteria</taxon>
        <taxon>Pseudomonadati</taxon>
        <taxon>Pseudomonadota</taxon>
        <taxon>Alphaproteobacteria</taxon>
        <taxon>Rhodobacterales</taxon>
        <taxon>Paracoccaceae</taxon>
        <taxon>Cypionkella</taxon>
    </lineage>
</organism>
<dbReference type="PANTHER" id="PTHR30537">
    <property type="entry name" value="HTH-TYPE TRANSCRIPTIONAL REGULATOR"/>
    <property type="match status" value="1"/>
</dbReference>